<dbReference type="OrthoDB" id="1551122at2"/>
<comment type="caution">
    <text evidence="2">The sequence shown here is derived from an EMBL/GenBank/DDBJ whole genome shotgun (WGS) entry which is preliminary data.</text>
</comment>
<proteinExistence type="predicted"/>
<gene>
    <name evidence="2" type="ORF">CR492_11430</name>
</gene>
<dbReference type="AlphaFoldDB" id="A0A2J7TGP4"/>
<reference evidence="2 3" key="1">
    <citation type="submission" date="2017-10" db="EMBL/GenBank/DDBJ databases">
        <title>Genome announcement of Methylocella silvestris TVC from permafrost.</title>
        <authorList>
            <person name="Wang J."/>
            <person name="Geng K."/>
            <person name="Ul-Haque F."/>
            <person name="Crombie A.T."/>
            <person name="Street L.E."/>
            <person name="Wookey P.A."/>
            <person name="Murrell J.C."/>
            <person name="Pratscher J."/>
        </authorList>
    </citation>
    <scope>NUCLEOTIDE SEQUENCE [LARGE SCALE GENOMIC DNA]</scope>
    <source>
        <strain evidence="2 3">TVC</strain>
    </source>
</reference>
<evidence type="ECO:0000313" key="2">
    <source>
        <dbReference type="EMBL" id="PNG25926.1"/>
    </source>
</evidence>
<protein>
    <submittedName>
        <fullName evidence="2">Cupin</fullName>
    </submittedName>
</protein>
<evidence type="ECO:0000259" key="1">
    <source>
        <dbReference type="Pfam" id="PF07883"/>
    </source>
</evidence>
<organism evidence="2 3">
    <name type="scientific">Methylocella silvestris</name>
    <dbReference type="NCBI Taxonomy" id="199596"/>
    <lineage>
        <taxon>Bacteria</taxon>
        <taxon>Pseudomonadati</taxon>
        <taxon>Pseudomonadota</taxon>
        <taxon>Alphaproteobacteria</taxon>
        <taxon>Hyphomicrobiales</taxon>
        <taxon>Beijerinckiaceae</taxon>
        <taxon>Methylocella</taxon>
    </lineage>
</organism>
<dbReference type="InterPro" id="IPR011051">
    <property type="entry name" value="RmlC_Cupin_sf"/>
</dbReference>
<dbReference type="CDD" id="cd02222">
    <property type="entry name" value="cupin_TM1459-like"/>
    <property type="match status" value="1"/>
</dbReference>
<dbReference type="Gene3D" id="2.60.120.10">
    <property type="entry name" value="Jelly Rolls"/>
    <property type="match status" value="1"/>
</dbReference>
<dbReference type="RefSeq" id="WP_102843865.1">
    <property type="nucleotide sequence ID" value="NZ_PDZR01000011.1"/>
</dbReference>
<sequence>MTITDNRFPLAPLSKYSGAFRWEGVERRPYKDAAAAPFKAISRQTLASDPRLAGELRYFEIDPGGFSTLERHEHMHVVMALRGSGSCLIGDAVYALGAHDLVTIEPMIWHQFRARRDAPLGFLCLVNAARDRPQLPTEADLAALRRSPEAAAFLDGLIEPS</sequence>
<dbReference type="EMBL" id="PDZR01000011">
    <property type="protein sequence ID" value="PNG25926.1"/>
    <property type="molecule type" value="Genomic_DNA"/>
</dbReference>
<evidence type="ECO:0000313" key="3">
    <source>
        <dbReference type="Proteomes" id="UP000236286"/>
    </source>
</evidence>
<dbReference type="Pfam" id="PF07883">
    <property type="entry name" value="Cupin_2"/>
    <property type="match status" value="1"/>
</dbReference>
<feature type="domain" description="Cupin type-2" evidence="1">
    <location>
        <begin position="58"/>
        <end position="125"/>
    </location>
</feature>
<name>A0A2J7TGP4_METSI</name>
<dbReference type="Proteomes" id="UP000236286">
    <property type="component" value="Unassembled WGS sequence"/>
</dbReference>
<dbReference type="SUPFAM" id="SSF51182">
    <property type="entry name" value="RmlC-like cupins"/>
    <property type="match status" value="1"/>
</dbReference>
<dbReference type="InterPro" id="IPR014710">
    <property type="entry name" value="RmlC-like_jellyroll"/>
</dbReference>
<dbReference type="InterPro" id="IPR013096">
    <property type="entry name" value="Cupin_2"/>
</dbReference>
<accession>A0A2J7TGP4</accession>